<sequence length="216" mass="21742">MTVLVGVLVGAAVWCVAARGGRRARSVVGTSSSRPGRPSVLRRRSPARAVPELVRVVVTQVGSLLRSGAAPGVAWERAVGVRVDAAGVPRVAELAPHVGGPATARALVAACRLAVEVGAPLASVLDEVAASVAADAEARAERDAALAGPRATARVLLWLPAVGVLLGYVLGADPLGTATDGGLGTAGVLLGLVLLLAGRTWSARLVERARSAGEDR</sequence>
<keyword evidence="2" id="KW-1185">Reference proteome</keyword>
<evidence type="ECO:0000313" key="2">
    <source>
        <dbReference type="Proteomes" id="UP000035265"/>
    </source>
</evidence>
<dbReference type="Proteomes" id="UP000035265">
    <property type="component" value="Unassembled WGS sequence"/>
</dbReference>
<dbReference type="AlphaFoldDB" id="A0A0H2KR92"/>
<organism evidence="1 2">
    <name type="scientific">Cellulosimicrobium funkei</name>
    <dbReference type="NCBI Taxonomy" id="264251"/>
    <lineage>
        <taxon>Bacteria</taxon>
        <taxon>Bacillati</taxon>
        <taxon>Actinomycetota</taxon>
        <taxon>Actinomycetes</taxon>
        <taxon>Micrococcales</taxon>
        <taxon>Promicromonosporaceae</taxon>
        <taxon>Cellulosimicrobium</taxon>
    </lineage>
</organism>
<dbReference type="RefSeq" id="WP_047231403.1">
    <property type="nucleotide sequence ID" value="NZ_JNBQ01000002.1"/>
</dbReference>
<comment type="caution">
    <text evidence="1">The sequence shown here is derived from an EMBL/GenBank/DDBJ whole genome shotgun (WGS) entry which is preliminary data.</text>
</comment>
<dbReference type="EMBL" id="JNBQ01000002">
    <property type="protein sequence ID" value="KLN36020.1"/>
    <property type="molecule type" value="Genomic_DNA"/>
</dbReference>
<reference evidence="1 2" key="1">
    <citation type="submission" date="2014-05" db="EMBL/GenBank/DDBJ databases">
        <title>Cellulosimicrobium funkei U11 genome.</title>
        <authorList>
            <person name="Hu C."/>
            <person name="Gong Y."/>
            <person name="Wan W."/>
            <person name="Jiang M."/>
        </authorList>
    </citation>
    <scope>NUCLEOTIDE SEQUENCE [LARGE SCALE GENOMIC DNA]</scope>
    <source>
        <strain evidence="1 2">U11</strain>
    </source>
</reference>
<protein>
    <recommendedName>
        <fullName evidence="3">Type II secretion system protein GspF domain-containing protein</fullName>
    </recommendedName>
</protein>
<dbReference type="PATRIC" id="fig|264251.5.peg.656"/>
<name>A0A0H2KR92_9MICO</name>
<accession>A0A0H2KR92</accession>
<dbReference type="STRING" id="264251.FB00_03200"/>
<evidence type="ECO:0000313" key="1">
    <source>
        <dbReference type="EMBL" id="KLN36020.1"/>
    </source>
</evidence>
<proteinExistence type="predicted"/>
<gene>
    <name evidence="1" type="ORF">FB00_03200</name>
</gene>
<evidence type="ECO:0008006" key="3">
    <source>
        <dbReference type="Google" id="ProtNLM"/>
    </source>
</evidence>